<evidence type="ECO:0000259" key="1">
    <source>
        <dbReference type="Pfam" id="PF13478"/>
    </source>
</evidence>
<dbReference type="PANTHER" id="PTHR30388">
    <property type="entry name" value="ALDEHYDE OXIDOREDUCTASE MOLYBDENUM COFACTOR ASSEMBLY PROTEIN"/>
    <property type="match status" value="1"/>
</dbReference>
<dbReference type="PANTHER" id="PTHR30388:SF4">
    <property type="entry name" value="MOLYBDENUM COFACTOR INSERTION CHAPERONE PAOD"/>
    <property type="match status" value="1"/>
</dbReference>
<dbReference type="InterPro" id="IPR027051">
    <property type="entry name" value="XdhC_Rossmann_dom"/>
</dbReference>
<protein>
    <recommendedName>
        <fullName evidence="1">XdhC Rossmann domain-containing protein</fullName>
    </recommendedName>
</protein>
<dbReference type="AlphaFoldDB" id="A0A645CJA1"/>
<dbReference type="EMBL" id="VSSQ01027638">
    <property type="protein sequence ID" value="MPM76988.1"/>
    <property type="molecule type" value="Genomic_DNA"/>
</dbReference>
<gene>
    <name evidence="2" type="ORF">SDC9_123987</name>
</gene>
<proteinExistence type="predicted"/>
<sequence length="100" mass="10756">MQLDASTYVAAISHDEKLDNPAIALALKANTRYVGVLGTRKNIGKRLLELKELGVSDEQLAKLRAPIGVPLGAILPEEIAVSILAEMTEARHGMLAPQQQ</sequence>
<feature type="domain" description="XdhC Rossmann" evidence="1">
    <location>
        <begin position="7"/>
        <end position="87"/>
    </location>
</feature>
<evidence type="ECO:0000313" key="2">
    <source>
        <dbReference type="EMBL" id="MPM76988.1"/>
    </source>
</evidence>
<comment type="caution">
    <text evidence="2">The sequence shown here is derived from an EMBL/GenBank/DDBJ whole genome shotgun (WGS) entry which is preliminary data.</text>
</comment>
<accession>A0A645CJA1</accession>
<dbReference type="Pfam" id="PF13478">
    <property type="entry name" value="XdhC_C"/>
    <property type="match status" value="1"/>
</dbReference>
<reference evidence="2" key="1">
    <citation type="submission" date="2019-08" db="EMBL/GenBank/DDBJ databases">
        <authorList>
            <person name="Kucharzyk K."/>
            <person name="Murdoch R.W."/>
            <person name="Higgins S."/>
            <person name="Loffler F."/>
        </authorList>
    </citation>
    <scope>NUCLEOTIDE SEQUENCE</scope>
</reference>
<name>A0A645CJA1_9ZZZZ</name>
<dbReference type="InterPro" id="IPR052698">
    <property type="entry name" value="MoCofactor_Util/Proc"/>
</dbReference>
<organism evidence="2">
    <name type="scientific">bioreactor metagenome</name>
    <dbReference type="NCBI Taxonomy" id="1076179"/>
    <lineage>
        <taxon>unclassified sequences</taxon>
        <taxon>metagenomes</taxon>
        <taxon>ecological metagenomes</taxon>
    </lineage>
</organism>
<dbReference type="Gene3D" id="3.40.50.720">
    <property type="entry name" value="NAD(P)-binding Rossmann-like Domain"/>
    <property type="match status" value="1"/>
</dbReference>